<keyword evidence="3" id="KW-1185">Reference proteome</keyword>
<evidence type="ECO:0000313" key="3">
    <source>
        <dbReference type="Proteomes" id="UP000478052"/>
    </source>
</evidence>
<organism evidence="2 3">
    <name type="scientific">Aphis craccivora</name>
    <name type="common">Cowpea aphid</name>
    <dbReference type="NCBI Taxonomy" id="307492"/>
    <lineage>
        <taxon>Eukaryota</taxon>
        <taxon>Metazoa</taxon>
        <taxon>Ecdysozoa</taxon>
        <taxon>Arthropoda</taxon>
        <taxon>Hexapoda</taxon>
        <taxon>Insecta</taxon>
        <taxon>Pterygota</taxon>
        <taxon>Neoptera</taxon>
        <taxon>Paraneoptera</taxon>
        <taxon>Hemiptera</taxon>
        <taxon>Sternorrhyncha</taxon>
        <taxon>Aphidomorpha</taxon>
        <taxon>Aphidoidea</taxon>
        <taxon>Aphididae</taxon>
        <taxon>Aphidini</taxon>
        <taxon>Aphis</taxon>
        <taxon>Aphis</taxon>
    </lineage>
</organism>
<keyword evidence="1" id="KW-0156">Chromatin regulator</keyword>
<comment type="caution">
    <text evidence="2">The sequence shown here is derived from an EMBL/GenBank/DDBJ whole genome shotgun (WGS) entry which is preliminary data.</text>
</comment>
<accession>A0A6G0VYB8</accession>
<dbReference type="Proteomes" id="UP000478052">
    <property type="component" value="Unassembled WGS sequence"/>
</dbReference>
<proteinExistence type="predicted"/>
<dbReference type="PANTHER" id="PTHR10333:SF42">
    <property type="entry name" value="INHIBITOR OF GROWTH PROTEIN 5"/>
    <property type="match status" value="1"/>
</dbReference>
<evidence type="ECO:0000313" key="2">
    <source>
        <dbReference type="EMBL" id="KAF0714032.1"/>
    </source>
</evidence>
<dbReference type="InterPro" id="IPR013083">
    <property type="entry name" value="Znf_RING/FYVE/PHD"/>
</dbReference>
<dbReference type="SUPFAM" id="SSF57903">
    <property type="entry name" value="FYVE/PHD zinc finger"/>
    <property type="match status" value="1"/>
</dbReference>
<reference evidence="2 3" key="1">
    <citation type="submission" date="2019-08" db="EMBL/GenBank/DDBJ databases">
        <title>Whole genome of Aphis craccivora.</title>
        <authorList>
            <person name="Voronova N.V."/>
            <person name="Shulinski R.S."/>
            <person name="Bandarenka Y.V."/>
            <person name="Zhorov D.G."/>
            <person name="Warner D."/>
        </authorList>
    </citation>
    <scope>NUCLEOTIDE SEQUENCE [LARGE SCALE GENOMIC DNA]</scope>
    <source>
        <strain evidence="2">180601</strain>
        <tissue evidence="2">Whole Body</tissue>
    </source>
</reference>
<dbReference type="InterPro" id="IPR011011">
    <property type="entry name" value="Znf_FYVE_PHD"/>
</dbReference>
<dbReference type="Gene3D" id="3.30.40.10">
    <property type="entry name" value="Zinc/RING finger domain, C3HC4 (zinc finger)"/>
    <property type="match status" value="1"/>
</dbReference>
<protein>
    <submittedName>
        <fullName evidence="2">Inhibitor of growth protein 5-like isoform X2</fullName>
    </submittedName>
</protein>
<sequence length="145" mass="16352">MVSSPYMDQYLKKPSSRFDKAKEYSDDKVQLCIQTYELLARFETEIQNRASSTLRNLNESLQKSVAKTSGTSSGGWPQVKIKTPSVASVVVETDSITDVGAGVKQPSECPIEWFHFPCVKLNTKPKGKWFYPTCMADITFTYIIH</sequence>
<name>A0A6G0VYB8_APHCR</name>
<dbReference type="OrthoDB" id="5411773at2759"/>
<dbReference type="AlphaFoldDB" id="A0A6G0VYB8"/>
<dbReference type="GO" id="GO:0005634">
    <property type="term" value="C:nucleus"/>
    <property type="evidence" value="ECO:0007669"/>
    <property type="project" value="TreeGrafter"/>
</dbReference>
<evidence type="ECO:0000256" key="1">
    <source>
        <dbReference type="ARBA" id="ARBA00022853"/>
    </source>
</evidence>
<dbReference type="GO" id="GO:0006325">
    <property type="term" value="P:chromatin organization"/>
    <property type="evidence" value="ECO:0007669"/>
    <property type="project" value="UniProtKB-KW"/>
</dbReference>
<dbReference type="GO" id="GO:0006355">
    <property type="term" value="P:regulation of DNA-templated transcription"/>
    <property type="evidence" value="ECO:0007669"/>
    <property type="project" value="TreeGrafter"/>
</dbReference>
<gene>
    <name evidence="2" type="ORF">FWK35_00032271</name>
</gene>
<dbReference type="PANTHER" id="PTHR10333">
    <property type="entry name" value="INHIBITOR OF GROWTH PROTEIN"/>
    <property type="match status" value="1"/>
</dbReference>
<dbReference type="InterPro" id="IPR028651">
    <property type="entry name" value="ING_fam"/>
</dbReference>
<dbReference type="EMBL" id="VUJU01010503">
    <property type="protein sequence ID" value="KAF0714032.1"/>
    <property type="molecule type" value="Genomic_DNA"/>
</dbReference>